<feature type="transmembrane region" description="Helical" evidence="7">
    <location>
        <begin position="165"/>
        <end position="181"/>
    </location>
</feature>
<comment type="similarity">
    <text evidence="2">Belongs to the acyltransferase 3 family.</text>
</comment>
<keyword evidence="9" id="KW-0808">Transferase</keyword>
<keyword evidence="10" id="KW-1185">Reference proteome</keyword>
<dbReference type="OrthoDB" id="9810469at2"/>
<feature type="transmembrane region" description="Helical" evidence="7">
    <location>
        <begin position="201"/>
        <end position="217"/>
    </location>
</feature>
<feature type="transmembrane region" description="Helical" evidence="7">
    <location>
        <begin position="302"/>
        <end position="321"/>
    </location>
</feature>
<keyword evidence="5 7" id="KW-1133">Transmembrane helix</keyword>
<organism evidence="9 10">
    <name type="scientific">Dysgonomonas alginatilytica</name>
    <dbReference type="NCBI Taxonomy" id="1605892"/>
    <lineage>
        <taxon>Bacteria</taxon>
        <taxon>Pseudomonadati</taxon>
        <taxon>Bacteroidota</taxon>
        <taxon>Bacteroidia</taxon>
        <taxon>Bacteroidales</taxon>
        <taxon>Dysgonomonadaceae</taxon>
        <taxon>Dysgonomonas</taxon>
    </lineage>
</organism>
<feature type="transmembrane region" description="Helical" evidence="7">
    <location>
        <begin position="138"/>
        <end position="158"/>
    </location>
</feature>
<dbReference type="GO" id="GO:0016413">
    <property type="term" value="F:O-acetyltransferase activity"/>
    <property type="evidence" value="ECO:0007669"/>
    <property type="project" value="TreeGrafter"/>
</dbReference>
<feature type="transmembrane region" description="Helical" evidence="7">
    <location>
        <begin position="262"/>
        <end position="282"/>
    </location>
</feature>
<sequence>MQIKGINPEERVVFLDYLRIIACFMVIMVHSCEFFFIDGDSIGIRNASDGFWVSVVDSFFRSSVPLFVMASSYLLLPLKGNNTEVFFKRRFVRVVIPFVVWSLLYAILPLCWGAVSLADVKSNLIQLLTNFGAASGHLWYIYMLIGLYMFMPVLSPWLREASKRGLQLFLAVWFVTTFWHYAKLIVGDLYGECYWNEFHMFWYFSGFIGYLVLAYYIRTYIDWSLKKSLCIGGTLFIVGYLFTAIVYYQRTFTATQLQELELSWRFCSFNVVFMTFGAFVILKKITFQGKWLYGIVRQLSGLSYGIYLMHIFLLGFSYNLIGGHFSTPVTIALVGVSTFTRCCILAKLISYLPGSKYLIG</sequence>
<evidence type="ECO:0000256" key="5">
    <source>
        <dbReference type="ARBA" id="ARBA00022989"/>
    </source>
</evidence>
<keyword evidence="3" id="KW-1003">Cell membrane</keyword>
<dbReference type="PANTHER" id="PTHR40074:SF2">
    <property type="entry name" value="O-ACETYLTRANSFERASE WECH"/>
    <property type="match status" value="1"/>
</dbReference>
<feature type="transmembrane region" description="Helical" evidence="7">
    <location>
        <begin position="327"/>
        <end position="349"/>
    </location>
</feature>
<keyword evidence="4 7" id="KW-0812">Transmembrane</keyword>
<evidence type="ECO:0000313" key="10">
    <source>
        <dbReference type="Proteomes" id="UP000247973"/>
    </source>
</evidence>
<gene>
    <name evidence="9" type="ORF">CLV62_102105</name>
</gene>
<evidence type="ECO:0000256" key="6">
    <source>
        <dbReference type="ARBA" id="ARBA00023136"/>
    </source>
</evidence>
<evidence type="ECO:0000256" key="4">
    <source>
        <dbReference type="ARBA" id="ARBA00022692"/>
    </source>
</evidence>
<dbReference type="Proteomes" id="UP000247973">
    <property type="component" value="Unassembled WGS sequence"/>
</dbReference>
<dbReference type="AlphaFoldDB" id="A0A2V3PUV9"/>
<accession>A0A2V3PUV9</accession>
<protein>
    <submittedName>
        <fullName evidence="9">Surface polysaccharide O-acyltransferase-like enzyme</fullName>
    </submittedName>
</protein>
<name>A0A2V3PUV9_9BACT</name>
<evidence type="ECO:0000256" key="7">
    <source>
        <dbReference type="SAM" id="Phobius"/>
    </source>
</evidence>
<feature type="transmembrane region" description="Helical" evidence="7">
    <location>
        <begin position="95"/>
        <end position="118"/>
    </location>
</feature>
<dbReference type="GO" id="GO:0009246">
    <property type="term" value="P:enterobacterial common antigen biosynthetic process"/>
    <property type="evidence" value="ECO:0007669"/>
    <property type="project" value="TreeGrafter"/>
</dbReference>
<reference evidence="9 10" key="1">
    <citation type="submission" date="2018-03" db="EMBL/GenBank/DDBJ databases">
        <title>Genomic Encyclopedia of Archaeal and Bacterial Type Strains, Phase II (KMG-II): from individual species to whole genera.</title>
        <authorList>
            <person name="Goeker M."/>
        </authorList>
    </citation>
    <scope>NUCLEOTIDE SEQUENCE [LARGE SCALE GENOMIC DNA]</scope>
    <source>
        <strain evidence="9 10">DSM 100214</strain>
    </source>
</reference>
<evidence type="ECO:0000256" key="1">
    <source>
        <dbReference type="ARBA" id="ARBA00004651"/>
    </source>
</evidence>
<feature type="transmembrane region" description="Helical" evidence="7">
    <location>
        <begin position="12"/>
        <end position="31"/>
    </location>
</feature>
<keyword evidence="6 7" id="KW-0472">Membrane</keyword>
<dbReference type="GO" id="GO:0005886">
    <property type="term" value="C:plasma membrane"/>
    <property type="evidence" value="ECO:0007669"/>
    <property type="project" value="UniProtKB-SubCell"/>
</dbReference>
<feature type="transmembrane region" description="Helical" evidence="7">
    <location>
        <begin position="229"/>
        <end position="250"/>
    </location>
</feature>
<feature type="domain" description="Acyltransferase 3" evidence="8">
    <location>
        <begin position="13"/>
        <end position="346"/>
    </location>
</feature>
<evidence type="ECO:0000256" key="2">
    <source>
        <dbReference type="ARBA" id="ARBA00007400"/>
    </source>
</evidence>
<comment type="caution">
    <text evidence="9">The sequence shown here is derived from an EMBL/GenBank/DDBJ whole genome shotgun (WGS) entry which is preliminary data.</text>
</comment>
<dbReference type="InterPro" id="IPR002656">
    <property type="entry name" value="Acyl_transf_3_dom"/>
</dbReference>
<evidence type="ECO:0000256" key="3">
    <source>
        <dbReference type="ARBA" id="ARBA00022475"/>
    </source>
</evidence>
<dbReference type="PANTHER" id="PTHR40074">
    <property type="entry name" value="O-ACETYLTRANSFERASE WECH"/>
    <property type="match status" value="1"/>
</dbReference>
<evidence type="ECO:0000313" key="9">
    <source>
        <dbReference type="EMBL" id="PXV68074.1"/>
    </source>
</evidence>
<proteinExistence type="inferred from homology"/>
<dbReference type="RefSeq" id="WP_110309363.1">
    <property type="nucleotide sequence ID" value="NZ_QICL01000002.1"/>
</dbReference>
<dbReference type="EMBL" id="QICL01000002">
    <property type="protein sequence ID" value="PXV68074.1"/>
    <property type="molecule type" value="Genomic_DNA"/>
</dbReference>
<dbReference type="Pfam" id="PF01757">
    <property type="entry name" value="Acyl_transf_3"/>
    <property type="match status" value="1"/>
</dbReference>
<keyword evidence="9" id="KW-0012">Acyltransferase</keyword>
<comment type="subcellular location">
    <subcellularLocation>
        <location evidence="1">Cell membrane</location>
        <topology evidence="1">Multi-pass membrane protein</topology>
    </subcellularLocation>
</comment>
<evidence type="ECO:0000259" key="8">
    <source>
        <dbReference type="Pfam" id="PF01757"/>
    </source>
</evidence>